<keyword evidence="2" id="KW-1185">Reference proteome</keyword>
<sequence length="228" mass="26394">MNNYLKPTPWDKRTFHIDTYELTDSSEEALEETNIKEGHFTLKVDPLTNPKNIMKHGFYYMDSLIEPVCKKENFHTIHKEKTSISRNYDEAEILQIAEEAFMHGRFHRDFNIPNSLADMRYKRWVGDLIEENKIFNLLYEGRTAGFYAYDANKVLLLGIKKEFQGKGLTKSFTSRGCQEQFNLGYSKLRTSISAANVASLNLFYSLGFKLKKTLDVYHKLNGPAPKGV</sequence>
<dbReference type="RefSeq" id="WP_226370723.1">
    <property type="nucleotide sequence ID" value="NZ_JAGIKX010000003.1"/>
</dbReference>
<dbReference type="SUPFAM" id="SSF55729">
    <property type="entry name" value="Acyl-CoA N-acyltransferases (Nat)"/>
    <property type="match status" value="1"/>
</dbReference>
<dbReference type="EMBL" id="JAGIKX010000003">
    <property type="protein sequence ID" value="MBP2256745.1"/>
    <property type="molecule type" value="Genomic_DNA"/>
</dbReference>
<proteinExistence type="predicted"/>
<dbReference type="Gene3D" id="3.40.630.30">
    <property type="match status" value="1"/>
</dbReference>
<protein>
    <submittedName>
        <fullName evidence="1">RimJ/RimL family protein N-acetyltransferase</fullName>
    </submittedName>
</protein>
<gene>
    <name evidence="1" type="ORF">J2Z81_000687</name>
</gene>
<evidence type="ECO:0000313" key="1">
    <source>
        <dbReference type="EMBL" id="MBP2256745.1"/>
    </source>
</evidence>
<reference evidence="1 2" key="1">
    <citation type="submission" date="2021-03" db="EMBL/GenBank/DDBJ databases">
        <title>Genomic Encyclopedia of Type Strains, Phase IV (KMG-IV): sequencing the most valuable type-strain genomes for metagenomic binning, comparative biology and taxonomic classification.</title>
        <authorList>
            <person name="Goeker M."/>
        </authorList>
    </citation>
    <scope>NUCLEOTIDE SEQUENCE [LARGE SCALE GENOMIC DNA]</scope>
    <source>
        <strain evidence="1 2">DSM 25790</strain>
    </source>
</reference>
<comment type="caution">
    <text evidence="1">The sequence shown here is derived from an EMBL/GenBank/DDBJ whole genome shotgun (WGS) entry which is preliminary data.</text>
</comment>
<dbReference type="InterPro" id="IPR016181">
    <property type="entry name" value="Acyl_CoA_acyltransferase"/>
</dbReference>
<evidence type="ECO:0000313" key="2">
    <source>
        <dbReference type="Proteomes" id="UP001519294"/>
    </source>
</evidence>
<dbReference type="Proteomes" id="UP001519294">
    <property type="component" value="Unassembled WGS sequence"/>
</dbReference>
<accession>A0ABS4S6X7</accession>
<organism evidence="1 2">
    <name type="scientific">Virgibacillus alimentarius</name>
    <dbReference type="NCBI Taxonomy" id="698769"/>
    <lineage>
        <taxon>Bacteria</taxon>
        <taxon>Bacillati</taxon>
        <taxon>Bacillota</taxon>
        <taxon>Bacilli</taxon>
        <taxon>Bacillales</taxon>
        <taxon>Bacillaceae</taxon>
        <taxon>Virgibacillus</taxon>
    </lineage>
</organism>
<name>A0ABS4S6X7_9BACI</name>